<sequence>MWEFQWPWIGIIIPSVLITSIGYGFHLLVFRHHMDTRAQLWYQFYVSMVWVSYAVAIVTPPGSPSKDYVVPSSQWQKWCTKCQLYKPQRAHHCRKCNVCVLKMDHHCPWTNNCVGHSNMPHFMRFLVWVLFSTGVTAYHLGKQALVFYDARDLPAYLVRKTELCAVVVLLPLDAFVFVSVLLLFLRCVGHIVAGNTQIEEWERERLVSQCHTERFWMKIRNNYRLIHGKDLPRLTSWNLAAAQFHTLERENDAEEDGADDHVVPRLFTRDDFVFPYDLGVFRNIYENLGNPLLWLVPWSGAPGNGLDFEMNTDGDQLNLPWPPDGGNVEFAARSLTDEELLQLGDMELIKKHLDPRSTMKREAWTNDDGDGLQDYGVEVSAEEEKGLKME</sequence>
<feature type="domain" description="Palmitoyltransferase DHHC" evidence="12">
    <location>
        <begin position="76"/>
        <end position="203"/>
    </location>
</feature>
<reference evidence="14" key="1">
    <citation type="journal article" date="2018" name="Nat. Microbiol.">
        <title>Leveraging single-cell genomics to expand the fungal tree of life.</title>
        <authorList>
            <person name="Ahrendt S.R."/>
            <person name="Quandt C.A."/>
            <person name="Ciobanu D."/>
            <person name="Clum A."/>
            <person name="Salamov A."/>
            <person name="Andreopoulos B."/>
            <person name="Cheng J.F."/>
            <person name="Woyke T."/>
            <person name="Pelin A."/>
            <person name="Henrissat B."/>
            <person name="Reynolds N.K."/>
            <person name="Benny G.L."/>
            <person name="Smith M.E."/>
            <person name="James T.Y."/>
            <person name="Grigoriev I.V."/>
        </authorList>
    </citation>
    <scope>NUCLEOTIDE SEQUENCE [LARGE SCALE GENOMIC DNA]</scope>
    <source>
        <strain evidence="14">Baker2002</strain>
    </source>
</reference>
<feature type="region of interest" description="Disordered" evidence="11">
    <location>
        <begin position="361"/>
        <end position="390"/>
    </location>
</feature>
<dbReference type="GO" id="GO:0019706">
    <property type="term" value="F:protein-cysteine S-palmitoyltransferase activity"/>
    <property type="evidence" value="ECO:0007669"/>
    <property type="project" value="UniProtKB-EC"/>
</dbReference>
<comment type="catalytic activity">
    <reaction evidence="9 10">
        <text>L-cysteinyl-[protein] + hexadecanoyl-CoA = S-hexadecanoyl-L-cysteinyl-[protein] + CoA</text>
        <dbReference type="Rhea" id="RHEA:36683"/>
        <dbReference type="Rhea" id="RHEA-COMP:10131"/>
        <dbReference type="Rhea" id="RHEA-COMP:11032"/>
        <dbReference type="ChEBI" id="CHEBI:29950"/>
        <dbReference type="ChEBI" id="CHEBI:57287"/>
        <dbReference type="ChEBI" id="CHEBI:57379"/>
        <dbReference type="ChEBI" id="CHEBI:74151"/>
        <dbReference type="EC" id="2.3.1.225"/>
    </reaction>
</comment>
<keyword evidence="3 10" id="KW-0812">Transmembrane</keyword>
<protein>
    <recommendedName>
        <fullName evidence="10">Palmitoyltransferase</fullName>
        <ecNumber evidence="10">2.3.1.225</ecNumber>
    </recommendedName>
</protein>
<dbReference type="InterPro" id="IPR001594">
    <property type="entry name" value="Palmitoyltrfase_DHHC"/>
</dbReference>
<dbReference type="EC" id="2.3.1.225" evidence="10"/>
<organism evidence="13 14">
    <name type="scientific">Metschnikowia bicuspidata</name>
    <dbReference type="NCBI Taxonomy" id="27322"/>
    <lineage>
        <taxon>Eukaryota</taxon>
        <taxon>Fungi</taxon>
        <taxon>Dikarya</taxon>
        <taxon>Ascomycota</taxon>
        <taxon>Saccharomycotina</taxon>
        <taxon>Pichiomycetes</taxon>
        <taxon>Metschnikowiaceae</taxon>
        <taxon>Metschnikowia</taxon>
    </lineage>
</organism>
<keyword evidence="4 10" id="KW-1133">Transmembrane helix</keyword>
<comment type="similarity">
    <text evidence="10">Belongs to the DHHC palmitoyltransferase family.</text>
</comment>
<evidence type="ECO:0000313" key="13">
    <source>
        <dbReference type="EMBL" id="RKP32203.1"/>
    </source>
</evidence>
<keyword evidence="5 10" id="KW-0472">Membrane</keyword>
<dbReference type="PROSITE" id="PS50216">
    <property type="entry name" value="DHHC"/>
    <property type="match status" value="1"/>
</dbReference>
<evidence type="ECO:0000256" key="7">
    <source>
        <dbReference type="ARBA" id="ARBA00023288"/>
    </source>
</evidence>
<evidence type="ECO:0000256" key="4">
    <source>
        <dbReference type="ARBA" id="ARBA00022989"/>
    </source>
</evidence>
<evidence type="ECO:0000256" key="6">
    <source>
        <dbReference type="ARBA" id="ARBA00023139"/>
    </source>
</evidence>
<evidence type="ECO:0000256" key="1">
    <source>
        <dbReference type="ARBA" id="ARBA00004141"/>
    </source>
</evidence>
<evidence type="ECO:0000256" key="2">
    <source>
        <dbReference type="ARBA" id="ARBA00022679"/>
    </source>
</evidence>
<keyword evidence="7" id="KW-0449">Lipoprotein</keyword>
<dbReference type="AlphaFoldDB" id="A0A4P9ZGY1"/>
<feature type="transmembrane region" description="Helical" evidence="10">
    <location>
        <begin position="40"/>
        <end position="59"/>
    </location>
</feature>
<dbReference type="GO" id="GO:0016020">
    <property type="term" value="C:membrane"/>
    <property type="evidence" value="ECO:0007669"/>
    <property type="project" value="UniProtKB-SubCell"/>
</dbReference>
<feature type="transmembrane region" description="Helical" evidence="10">
    <location>
        <begin position="6"/>
        <end position="28"/>
    </location>
</feature>
<dbReference type="InterPro" id="IPR039859">
    <property type="entry name" value="PFA4/ZDH16/20/ERF2-like"/>
</dbReference>
<keyword evidence="2 10" id="KW-0808">Transferase</keyword>
<keyword evidence="14" id="KW-1185">Reference proteome</keyword>
<dbReference type="OrthoDB" id="331948at2759"/>
<evidence type="ECO:0000256" key="5">
    <source>
        <dbReference type="ARBA" id="ARBA00023136"/>
    </source>
</evidence>
<evidence type="ECO:0000256" key="3">
    <source>
        <dbReference type="ARBA" id="ARBA00022692"/>
    </source>
</evidence>
<feature type="transmembrane region" description="Helical" evidence="10">
    <location>
        <begin position="162"/>
        <end position="185"/>
    </location>
</feature>
<dbReference type="Pfam" id="PF01529">
    <property type="entry name" value="DHHC"/>
    <property type="match status" value="1"/>
</dbReference>
<comment type="domain">
    <text evidence="10">The DHHC domain is required for palmitoyltransferase activity.</text>
</comment>
<keyword evidence="6" id="KW-0564">Palmitate</keyword>
<evidence type="ECO:0000313" key="14">
    <source>
        <dbReference type="Proteomes" id="UP000268321"/>
    </source>
</evidence>
<evidence type="ECO:0000256" key="8">
    <source>
        <dbReference type="ARBA" id="ARBA00023315"/>
    </source>
</evidence>
<proteinExistence type="inferred from homology"/>
<evidence type="ECO:0000256" key="10">
    <source>
        <dbReference type="RuleBase" id="RU079119"/>
    </source>
</evidence>
<feature type="transmembrane region" description="Helical" evidence="10">
    <location>
        <begin position="122"/>
        <end position="141"/>
    </location>
</feature>
<evidence type="ECO:0000256" key="11">
    <source>
        <dbReference type="SAM" id="MobiDB-lite"/>
    </source>
</evidence>
<dbReference type="Proteomes" id="UP000268321">
    <property type="component" value="Unassembled WGS sequence"/>
</dbReference>
<dbReference type="EMBL" id="ML004433">
    <property type="protein sequence ID" value="RKP32203.1"/>
    <property type="molecule type" value="Genomic_DNA"/>
</dbReference>
<comment type="subcellular location">
    <subcellularLocation>
        <location evidence="1">Membrane</location>
        <topology evidence="1">Multi-pass membrane protein</topology>
    </subcellularLocation>
</comment>
<keyword evidence="8 10" id="KW-0012">Acyltransferase</keyword>
<accession>A0A4P9ZGY1</accession>
<gene>
    <name evidence="13" type="ORF">METBISCDRAFT_12610</name>
</gene>
<name>A0A4P9ZGY1_9ASCO</name>
<dbReference type="PANTHER" id="PTHR12246">
    <property type="entry name" value="PALMITOYLTRANSFERASE ZDHHC16"/>
    <property type="match status" value="1"/>
</dbReference>
<evidence type="ECO:0000256" key="9">
    <source>
        <dbReference type="ARBA" id="ARBA00048048"/>
    </source>
</evidence>
<evidence type="ECO:0000259" key="12">
    <source>
        <dbReference type="Pfam" id="PF01529"/>
    </source>
</evidence>